<evidence type="ECO:0000256" key="2">
    <source>
        <dbReference type="ARBA" id="ARBA00022801"/>
    </source>
</evidence>
<comment type="similarity">
    <text evidence="1">Belongs to the glycosyl hydrolase 2 family.</text>
</comment>
<dbReference type="Gene3D" id="2.60.40.10">
    <property type="entry name" value="Immunoglobulins"/>
    <property type="match status" value="2"/>
</dbReference>
<dbReference type="Pfam" id="PF02836">
    <property type="entry name" value="Glyco_hydro_2_C"/>
    <property type="match status" value="1"/>
</dbReference>
<dbReference type="InterPro" id="IPR006103">
    <property type="entry name" value="Glyco_hydro_2_cat"/>
</dbReference>
<feature type="domain" description="Glycoside hydrolase family 2 immunoglobulin-like beta-sandwich" evidence="4">
    <location>
        <begin position="212"/>
        <end position="310"/>
    </location>
</feature>
<keyword evidence="3" id="KW-0326">Glycosidase</keyword>
<dbReference type="InterPro" id="IPR006104">
    <property type="entry name" value="Glyco_hydro_2_N"/>
</dbReference>
<dbReference type="Proteomes" id="UP001597061">
    <property type="component" value="Unassembled WGS sequence"/>
</dbReference>
<feature type="domain" description="Malectin" evidence="7">
    <location>
        <begin position="724"/>
        <end position="890"/>
    </location>
</feature>
<dbReference type="InterPro" id="IPR021720">
    <property type="entry name" value="Malectin_dom"/>
</dbReference>
<accession>A0ABW3JJJ3</accession>
<evidence type="ECO:0000256" key="1">
    <source>
        <dbReference type="ARBA" id="ARBA00007401"/>
    </source>
</evidence>
<dbReference type="InterPro" id="IPR013783">
    <property type="entry name" value="Ig-like_fold"/>
</dbReference>
<dbReference type="PRINTS" id="PR00132">
    <property type="entry name" value="GLHYDRLASE2"/>
</dbReference>
<evidence type="ECO:0000313" key="10">
    <source>
        <dbReference type="Proteomes" id="UP001597061"/>
    </source>
</evidence>
<dbReference type="Gene3D" id="2.60.120.430">
    <property type="entry name" value="Galactose-binding lectin"/>
    <property type="match status" value="1"/>
</dbReference>
<name>A0ABW3JJJ3_9FLAO</name>
<dbReference type="Pfam" id="PF02837">
    <property type="entry name" value="Glyco_hydro_2_N"/>
    <property type="match status" value="1"/>
</dbReference>
<dbReference type="InterPro" id="IPR017853">
    <property type="entry name" value="GH"/>
</dbReference>
<dbReference type="Gene3D" id="2.60.120.260">
    <property type="entry name" value="Galactose-binding domain-like"/>
    <property type="match status" value="2"/>
</dbReference>
<evidence type="ECO:0000313" key="9">
    <source>
        <dbReference type="EMBL" id="MFD0990020.1"/>
    </source>
</evidence>
<evidence type="ECO:0000259" key="4">
    <source>
        <dbReference type="Pfam" id="PF00703"/>
    </source>
</evidence>
<dbReference type="InterPro" id="IPR006101">
    <property type="entry name" value="Glyco_hydro_2"/>
</dbReference>
<dbReference type="InterPro" id="IPR008979">
    <property type="entry name" value="Galactose-bd-like_sf"/>
</dbReference>
<dbReference type="Pfam" id="PF11721">
    <property type="entry name" value="Malectin"/>
    <property type="match status" value="1"/>
</dbReference>
<dbReference type="SUPFAM" id="SSF49785">
    <property type="entry name" value="Galactose-binding domain-like"/>
    <property type="match status" value="1"/>
</dbReference>
<dbReference type="InterPro" id="IPR036156">
    <property type="entry name" value="Beta-gal/glucu_dom_sf"/>
</dbReference>
<keyword evidence="10" id="KW-1185">Reference proteome</keyword>
<dbReference type="InterPro" id="IPR051913">
    <property type="entry name" value="GH2_Domain-Containing"/>
</dbReference>
<feature type="domain" description="DUF4982" evidence="8">
    <location>
        <begin position="632"/>
        <end position="689"/>
    </location>
</feature>
<dbReference type="PANTHER" id="PTHR42732">
    <property type="entry name" value="BETA-GALACTOSIDASE"/>
    <property type="match status" value="1"/>
</dbReference>
<dbReference type="InterPro" id="IPR032311">
    <property type="entry name" value="DUF4982"/>
</dbReference>
<dbReference type="EMBL" id="JBHTJI010000001">
    <property type="protein sequence ID" value="MFD0990020.1"/>
    <property type="molecule type" value="Genomic_DNA"/>
</dbReference>
<sequence length="1177" mass="133838">MKQIHYIIILVFTTLFSCKSESQVSDVRKTISLSTNWKTIILDSLNQPENDFVKNPNTNKAWENVSVPHNWDQYYGYRRSKHGNLHGTAWYKKTLKLDASNKGKQHFLFFEGVSSYATVWVNGKQVGTHKGGRTTFTLDITNAIDFNKENSIVVKAAHPSFIADLPWVCGGCSGEWGFSEGSQPMGIFRPVSLVITDKLRIEPFGIHIWNDDKTNKEKAILHISTELKNYGNSSKNITVENSLLDKEGNEVVSIKTEINVSNSKEIKQTLPEILNPKLWSPENPYLYTLSTKIFENGNVIDALTTPYGIRWVSWPINRTGSDNRFFINDNPLFVNGTCEYEHLIGKSHSFSNTEIKTRVEQVKAAGYNAFREGHQPHNLKYQEHLDEEGILFWSQFSAHIWYDTPEFKENFKTLLKEWIKERRNNPSVVMWGLQNESTIPKEFAEECTQIIRELDPTAAKQRIVTTCNGGEGTDWNVIQNWSGTYGGNPFNYGEELTEQLLNGEYGAWRSADLHTEGEFNQKGELSENRFSQLMEIKVREAESVKDKIVGQYHWLLYSHENPGRTQNGEGFRDIDKVGPVNYKGIFTIWGEPLDAFYMYRANYVSKEKSPMVYIVSHSWANRWDSVGIKNGIDVYSNCDEVELFNDVDNESFGKLKNSGIKGEHFQWNNVNIKHNVLYAIGYVNGKAVAKDYIVLNNLPKAPNFEKLVSKSNAILKPESNYNYVYRVNAGGSDYKDTFGNTWLADVHKTDKNTWGSTSWTDNFENLPAFYASQRKTNDLVGNTQDWKLFQSFRYGADKLQYEFPAADGDYVVELYFNEPWFGTGGGLDCKNWRVFDVAINDEIVLKNLDIWSEVGHKSALKKTVKAKSKNGKIVISFPNVASGQAVISAIAIATKNKNIKPAKPSAKNILNVSTNAEFEIDSWLDDSSKQYQNSNIQITKLPSELYGADYIRFSNAAKKDVSGSFISKENATVYVVLDSKVNEIVSWLNGYEKTTDTVQNSKGNQFNVFKKQVKKGEKVVFGKNGNSENLAMYTVAVVPIYSMEEQDDRPILLLEAETAKTTGAGVEKAFFKNSDYIEFTKNTQSSITFTVNPGVANNYLMRYRFMNMNDEPVKVRLKIEDANGILLRNDDIEFPVQNEKWKILNTTSGGYINAGTYKITLESNTMKGLRIESFEFQ</sequence>
<protein>
    <submittedName>
        <fullName evidence="9">Malectin domain-containing carbohydrate-binding protein</fullName>
    </submittedName>
</protein>
<evidence type="ECO:0000259" key="7">
    <source>
        <dbReference type="Pfam" id="PF11721"/>
    </source>
</evidence>
<dbReference type="SUPFAM" id="SSF51445">
    <property type="entry name" value="(Trans)glycosidases"/>
    <property type="match status" value="1"/>
</dbReference>
<proteinExistence type="inferred from homology"/>
<reference evidence="10" key="1">
    <citation type="journal article" date="2019" name="Int. J. Syst. Evol. Microbiol.">
        <title>The Global Catalogue of Microorganisms (GCM) 10K type strain sequencing project: providing services to taxonomists for standard genome sequencing and annotation.</title>
        <authorList>
            <consortium name="The Broad Institute Genomics Platform"/>
            <consortium name="The Broad Institute Genome Sequencing Center for Infectious Disease"/>
            <person name="Wu L."/>
            <person name="Ma J."/>
        </authorList>
    </citation>
    <scope>NUCLEOTIDE SEQUENCE [LARGE SCALE GENOMIC DNA]</scope>
    <source>
        <strain evidence="10">CCUG 62414</strain>
    </source>
</reference>
<dbReference type="Pfam" id="PF00703">
    <property type="entry name" value="Glyco_hydro_2"/>
    <property type="match status" value="1"/>
</dbReference>
<dbReference type="InterPro" id="IPR006102">
    <property type="entry name" value="Ig-like_GH2"/>
</dbReference>
<dbReference type="PANTHER" id="PTHR42732:SF1">
    <property type="entry name" value="BETA-MANNOSIDASE"/>
    <property type="match status" value="1"/>
</dbReference>
<evidence type="ECO:0000259" key="5">
    <source>
        <dbReference type="Pfam" id="PF02836"/>
    </source>
</evidence>
<dbReference type="RefSeq" id="WP_379925602.1">
    <property type="nucleotide sequence ID" value="NZ_JBHTJI010000001.1"/>
</dbReference>
<keyword evidence="2" id="KW-0378">Hydrolase</keyword>
<feature type="domain" description="Glycosyl hydrolases family 2 sugar binding" evidence="6">
    <location>
        <begin position="81"/>
        <end position="156"/>
    </location>
</feature>
<organism evidence="9 10">
    <name type="scientific">Mariniflexile jejuense</name>
    <dbReference type="NCBI Taxonomy" id="1173582"/>
    <lineage>
        <taxon>Bacteria</taxon>
        <taxon>Pseudomonadati</taxon>
        <taxon>Bacteroidota</taxon>
        <taxon>Flavobacteriia</taxon>
        <taxon>Flavobacteriales</taxon>
        <taxon>Flavobacteriaceae</taxon>
        <taxon>Mariniflexile</taxon>
    </lineage>
</organism>
<dbReference type="Pfam" id="PF16355">
    <property type="entry name" value="DUF4982"/>
    <property type="match status" value="1"/>
</dbReference>
<evidence type="ECO:0000259" key="6">
    <source>
        <dbReference type="Pfam" id="PF02837"/>
    </source>
</evidence>
<dbReference type="SUPFAM" id="SSF49303">
    <property type="entry name" value="beta-Galactosidase/glucuronidase domain"/>
    <property type="match status" value="1"/>
</dbReference>
<gene>
    <name evidence="9" type="ORF">ACFQ1R_07930</name>
</gene>
<dbReference type="Gene3D" id="3.20.20.80">
    <property type="entry name" value="Glycosidases"/>
    <property type="match status" value="1"/>
</dbReference>
<feature type="domain" description="Glycoside hydrolase family 2 catalytic" evidence="5">
    <location>
        <begin position="322"/>
        <end position="468"/>
    </location>
</feature>
<evidence type="ECO:0000259" key="8">
    <source>
        <dbReference type="Pfam" id="PF16355"/>
    </source>
</evidence>
<comment type="caution">
    <text evidence="9">The sequence shown here is derived from an EMBL/GenBank/DDBJ whole genome shotgun (WGS) entry which is preliminary data.</text>
</comment>
<dbReference type="PROSITE" id="PS51257">
    <property type="entry name" value="PROKAR_LIPOPROTEIN"/>
    <property type="match status" value="1"/>
</dbReference>
<evidence type="ECO:0000256" key="3">
    <source>
        <dbReference type="ARBA" id="ARBA00023295"/>
    </source>
</evidence>